<dbReference type="GO" id="GO:0000171">
    <property type="term" value="F:ribonuclease MRP activity"/>
    <property type="evidence" value="ECO:0007669"/>
    <property type="project" value="TreeGrafter"/>
</dbReference>
<dbReference type="InterPro" id="IPR029064">
    <property type="entry name" value="Ribosomal_eL30-like_sf"/>
</dbReference>
<proteinExistence type="predicted"/>
<dbReference type="GO" id="GO:0000172">
    <property type="term" value="C:ribonuclease MRP complex"/>
    <property type="evidence" value="ECO:0007669"/>
    <property type="project" value="TreeGrafter"/>
</dbReference>
<dbReference type="AlphaFoldDB" id="A0A1Y2EGL8"/>
<dbReference type="STRING" id="1754190.A0A1Y2EGL8"/>
<gene>
    <name evidence="2" type="ORF">LY90DRAFT_667351</name>
</gene>
<feature type="region of interest" description="Disordered" evidence="1">
    <location>
        <begin position="233"/>
        <end position="253"/>
    </location>
</feature>
<dbReference type="Gene3D" id="3.30.1330.30">
    <property type="match status" value="1"/>
</dbReference>
<evidence type="ECO:0000313" key="3">
    <source>
        <dbReference type="Proteomes" id="UP000193920"/>
    </source>
</evidence>
<dbReference type="InterPro" id="IPR013241">
    <property type="entry name" value="RNase_P_Pop3"/>
</dbReference>
<dbReference type="EMBL" id="MCOG01000042">
    <property type="protein sequence ID" value="ORY70719.1"/>
    <property type="molecule type" value="Genomic_DNA"/>
</dbReference>
<dbReference type="GO" id="GO:0004526">
    <property type="term" value="F:ribonuclease P activity"/>
    <property type="evidence" value="ECO:0007669"/>
    <property type="project" value="TreeGrafter"/>
</dbReference>
<name>A0A1Y2EGL8_9FUNG</name>
<sequence length="253" mass="29090">MDKKSNSIEKLNEEGSTSSIKFIQDDIKSLRTKGKRLVFKGIFDSPLNFHWPKIEDANNDKILKELERIFSPLKKYNTKSSNKNENHKESRPEILDNIYIGINSVTQALNREINSSFEEKKSSNKISTIIICKDDIKPSHLYSHFPIMAHLSGNKILCPLNLGSEYKLCQMTNLKKISCIALKDSEMCKNINQLISSIYPKTQLQWIKNNNNIKNMTKYFPTNIKVLKTNAPIAKKNSKNNKGKKENLKNKNN</sequence>
<dbReference type="SUPFAM" id="SSF55315">
    <property type="entry name" value="L30e-like"/>
    <property type="match status" value="1"/>
</dbReference>
<dbReference type="GO" id="GO:0005829">
    <property type="term" value="C:cytosol"/>
    <property type="evidence" value="ECO:0007669"/>
    <property type="project" value="TreeGrafter"/>
</dbReference>
<dbReference type="GO" id="GO:0006364">
    <property type="term" value="P:rRNA processing"/>
    <property type="evidence" value="ECO:0007669"/>
    <property type="project" value="InterPro"/>
</dbReference>
<dbReference type="PANTHER" id="PTHR28272">
    <property type="entry name" value="RIBONUCLEASES P/MRP PROTEIN SUBUNIT POP3"/>
    <property type="match status" value="1"/>
</dbReference>
<dbReference type="GO" id="GO:0008033">
    <property type="term" value="P:tRNA processing"/>
    <property type="evidence" value="ECO:0007669"/>
    <property type="project" value="InterPro"/>
</dbReference>
<protein>
    <submittedName>
        <fullName evidence="2">Uncharacterized protein</fullName>
    </submittedName>
</protein>
<evidence type="ECO:0000256" key="1">
    <source>
        <dbReference type="SAM" id="MobiDB-lite"/>
    </source>
</evidence>
<reference evidence="2 3" key="1">
    <citation type="submission" date="2016-08" db="EMBL/GenBank/DDBJ databases">
        <title>A Parts List for Fungal Cellulosomes Revealed by Comparative Genomics.</title>
        <authorList>
            <consortium name="DOE Joint Genome Institute"/>
            <person name="Haitjema C.H."/>
            <person name="Gilmore S.P."/>
            <person name="Henske J.K."/>
            <person name="Solomon K.V."/>
            <person name="De Groot R."/>
            <person name="Kuo A."/>
            <person name="Mondo S.J."/>
            <person name="Salamov A.A."/>
            <person name="Labutti K."/>
            <person name="Zhao Z."/>
            <person name="Chiniquy J."/>
            <person name="Barry K."/>
            <person name="Brewer H.M."/>
            <person name="Purvine S.O."/>
            <person name="Wright A.T."/>
            <person name="Boxma B."/>
            <person name="Van Alen T."/>
            <person name="Hackstein J.H."/>
            <person name="Baker S.E."/>
            <person name="Grigoriev I.V."/>
            <person name="O'Malley M.A."/>
        </authorList>
    </citation>
    <scope>NUCLEOTIDE SEQUENCE [LARGE SCALE GENOMIC DNA]</scope>
    <source>
        <strain evidence="2 3">G1</strain>
    </source>
</reference>
<accession>A0A1Y2EGL8</accession>
<dbReference type="PANTHER" id="PTHR28272:SF1">
    <property type="entry name" value="RIBONUCLEASES P_MRP PROTEIN SUBUNIT POP3"/>
    <property type="match status" value="1"/>
</dbReference>
<feature type="compositionally biased region" description="Basic and acidic residues" evidence="1">
    <location>
        <begin position="243"/>
        <end position="253"/>
    </location>
</feature>
<evidence type="ECO:0000313" key="2">
    <source>
        <dbReference type="EMBL" id="ORY70719.1"/>
    </source>
</evidence>
<organism evidence="2 3">
    <name type="scientific">Neocallimastix californiae</name>
    <dbReference type="NCBI Taxonomy" id="1754190"/>
    <lineage>
        <taxon>Eukaryota</taxon>
        <taxon>Fungi</taxon>
        <taxon>Fungi incertae sedis</taxon>
        <taxon>Chytridiomycota</taxon>
        <taxon>Chytridiomycota incertae sedis</taxon>
        <taxon>Neocallimastigomycetes</taxon>
        <taxon>Neocallimastigales</taxon>
        <taxon>Neocallimastigaceae</taxon>
        <taxon>Neocallimastix</taxon>
    </lineage>
</organism>
<dbReference type="GO" id="GO:0005655">
    <property type="term" value="C:nucleolar ribonuclease P complex"/>
    <property type="evidence" value="ECO:0007669"/>
    <property type="project" value="TreeGrafter"/>
</dbReference>
<keyword evidence="3" id="KW-1185">Reference proteome</keyword>
<dbReference type="Proteomes" id="UP000193920">
    <property type="component" value="Unassembled WGS sequence"/>
</dbReference>
<dbReference type="OrthoDB" id="20109at2759"/>
<dbReference type="GO" id="GO:0034965">
    <property type="term" value="P:intronic box C/D snoRNA processing"/>
    <property type="evidence" value="ECO:0007669"/>
    <property type="project" value="TreeGrafter"/>
</dbReference>
<comment type="caution">
    <text evidence="2">The sequence shown here is derived from an EMBL/GenBank/DDBJ whole genome shotgun (WGS) entry which is preliminary data.</text>
</comment>